<evidence type="ECO:0000256" key="2">
    <source>
        <dbReference type="ARBA" id="ARBA00022723"/>
    </source>
</evidence>
<evidence type="ECO:0000256" key="8">
    <source>
        <dbReference type="RuleBase" id="RU363037"/>
    </source>
</evidence>
<dbReference type="InterPro" id="IPR020058">
    <property type="entry name" value="Glu/Gln-tRNA-synth_Ib_cat-dom"/>
</dbReference>
<evidence type="ECO:0000313" key="10">
    <source>
        <dbReference type="EMBL" id="TJY44170.1"/>
    </source>
</evidence>
<dbReference type="Gene3D" id="3.40.50.620">
    <property type="entry name" value="HUPs"/>
    <property type="match status" value="1"/>
</dbReference>
<keyword evidence="6 7" id="KW-0030">Aminoacyl-tRNA synthetase</keyword>
<dbReference type="PROSITE" id="PS00178">
    <property type="entry name" value="AA_TRNA_LIGASE_I"/>
    <property type="match status" value="1"/>
</dbReference>
<dbReference type="GO" id="GO:0006424">
    <property type="term" value="P:glutamyl-tRNA aminoacylation"/>
    <property type="evidence" value="ECO:0007669"/>
    <property type="project" value="InterPro"/>
</dbReference>
<evidence type="ECO:0000259" key="9">
    <source>
        <dbReference type="Pfam" id="PF00749"/>
    </source>
</evidence>
<proteinExistence type="inferred from homology"/>
<evidence type="ECO:0000313" key="11">
    <source>
        <dbReference type="Proteomes" id="UP000309673"/>
    </source>
</evidence>
<keyword evidence="5 7" id="KW-0067">ATP-binding</keyword>
<feature type="short sequence motif" description="'KMSKS' region" evidence="7">
    <location>
        <begin position="254"/>
        <end position="258"/>
    </location>
</feature>
<dbReference type="PANTHER" id="PTHR43311:SF1">
    <property type="entry name" value="GLUTAMYL-Q TRNA(ASP) SYNTHETASE"/>
    <property type="match status" value="1"/>
</dbReference>
<dbReference type="OrthoDB" id="9807503at2"/>
<dbReference type="EMBL" id="SUPK01000001">
    <property type="protein sequence ID" value="TJY44170.1"/>
    <property type="molecule type" value="Genomic_DNA"/>
</dbReference>
<feature type="binding site" evidence="7">
    <location>
        <position position="216"/>
    </location>
    <ligand>
        <name>L-glutamate</name>
        <dbReference type="ChEBI" id="CHEBI:29985"/>
    </ligand>
</feature>
<keyword evidence="11" id="KW-1185">Reference proteome</keyword>
<evidence type="ECO:0000256" key="6">
    <source>
        <dbReference type="ARBA" id="ARBA00023146"/>
    </source>
</evidence>
<evidence type="ECO:0000256" key="1">
    <source>
        <dbReference type="ARBA" id="ARBA00022598"/>
    </source>
</evidence>
<dbReference type="GO" id="GO:0005524">
    <property type="term" value="F:ATP binding"/>
    <property type="evidence" value="ECO:0007669"/>
    <property type="project" value="UniProtKB-KW"/>
</dbReference>
<dbReference type="InterPro" id="IPR022380">
    <property type="entry name" value="Glu-Q_tRNA(Asp)_Synthase"/>
</dbReference>
<dbReference type="InterPro" id="IPR014729">
    <property type="entry name" value="Rossmann-like_a/b/a_fold"/>
</dbReference>
<dbReference type="Proteomes" id="UP000309673">
    <property type="component" value="Unassembled WGS sequence"/>
</dbReference>
<dbReference type="RefSeq" id="WP_136775890.1">
    <property type="nucleotide sequence ID" value="NZ_SUPK01000001.1"/>
</dbReference>
<evidence type="ECO:0000256" key="3">
    <source>
        <dbReference type="ARBA" id="ARBA00022741"/>
    </source>
</evidence>
<feature type="binding site" evidence="7">
    <location>
        <position position="113"/>
    </location>
    <ligand>
        <name>Zn(2+)</name>
        <dbReference type="ChEBI" id="CHEBI:29105"/>
    </ligand>
</feature>
<comment type="similarity">
    <text evidence="7">Belongs to the class-I aminoacyl-tRNA synthetase family. GluQ subfamily.</text>
</comment>
<dbReference type="InterPro" id="IPR000924">
    <property type="entry name" value="Glu/Gln-tRNA-synth"/>
</dbReference>
<dbReference type="GO" id="GO:0005829">
    <property type="term" value="C:cytosol"/>
    <property type="evidence" value="ECO:0007669"/>
    <property type="project" value="TreeGrafter"/>
</dbReference>
<evidence type="ECO:0000256" key="7">
    <source>
        <dbReference type="HAMAP-Rule" id="MF_01428"/>
    </source>
</evidence>
<dbReference type="GO" id="GO:0008270">
    <property type="term" value="F:zinc ion binding"/>
    <property type="evidence" value="ECO:0007669"/>
    <property type="project" value="UniProtKB-UniRule"/>
</dbReference>
<reference evidence="10 11" key="1">
    <citation type="submission" date="2019-04" db="EMBL/GenBank/DDBJ databases">
        <title>Cohnella sp. nov., isolated from soil.</title>
        <authorList>
            <person name="Kim W."/>
        </authorList>
    </citation>
    <scope>NUCLEOTIDE SEQUENCE [LARGE SCALE GENOMIC DNA]</scope>
    <source>
        <strain evidence="10 11">CAU 1483</strain>
    </source>
</reference>
<dbReference type="PANTHER" id="PTHR43311">
    <property type="entry name" value="GLUTAMATE--TRNA LIGASE"/>
    <property type="match status" value="1"/>
</dbReference>
<comment type="function">
    <text evidence="7">Catalyzes the tRNA-independent activation of glutamate in presence of ATP and the subsequent transfer of glutamate onto a tRNA(Asp). Glutamate is transferred on the 2-amino-5-(4,5-dihydroxy-2-cyclopenten-1-yl) moiety of the queuosine in the wobble position of the QUC anticodon.</text>
</comment>
<accession>A0A4U0FGZ1</accession>
<name>A0A4U0FGZ1_9BACL</name>
<feature type="binding site" evidence="7">
    <location>
        <position position="139"/>
    </location>
    <ligand>
        <name>Zn(2+)</name>
        <dbReference type="ChEBI" id="CHEBI:29105"/>
    </ligand>
</feature>
<dbReference type="NCBIfam" id="NF004315">
    <property type="entry name" value="PRK05710.1-4"/>
    <property type="match status" value="1"/>
</dbReference>
<evidence type="ECO:0000256" key="5">
    <source>
        <dbReference type="ARBA" id="ARBA00022840"/>
    </source>
</evidence>
<keyword evidence="8" id="KW-0648">Protein biosynthesis</keyword>
<keyword evidence="2 7" id="KW-0479">Metal-binding</keyword>
<dbReference type="Pfam" id="PF00749">
    <property type="entry name" value="tRNA-synt_1c"/>
    <property type="match status" value="1"/>
</dbReference>
<sequence length="326" mass="35726">MPVQNEKVRGRFAPTPSGLLHLGNAGTALLAWLQVRSLGGTMVLRIEDLDRPRCKPEWTARSLEDMRWLGLDWDEGPDSEGPYAPYEQSKRGGLYTAALDRLERESLLYRCYCSRADLLSIANAPHGLSAEGPAYPGTCRGLSDKERAEREAGKTPSLRFALPDKPVQFEDGIAGLVHFTAGSGGDFVVKRADGIVGYQLAVVIDDMAMEITDVLRGWDLLESTPRQLLLYEALGGVPPRFAHAPLMRGPDGSRLAKRHGDIALNALRESGVSPERIVGLMGWLYGLLDLPHAVKAKDLIPAFDLSRIPKESVALPADWRRIVGLI</sequence>
<feature type="binding site" evidence="7">
    <location>
        <position position="257"/>
    </location>
    <ligand>
        <name>ATP</name>
        <dbReference type="ChEBI" id="CHEBI:30616"/>
    </ligand>
</feature>
<protein>
    <recommendedName>
        <fullName evidence="7">Glutamyl-Q tRNA(Asp) synthetase</fullName>
        <shortName evidence="7">Glu-Q-RSs</shortName>
        <ecNumber evidence="7">6.1.1.-</ecNumber>
    </recommendedName>
</protein>
<feature type="domain" description="Glutamyl/glutaminyl-tRNA synthetase class Ib catalytic" evidence="9">
    <location>
        <begin position="7"/>
        <end position="282"/>
    </location>
</feature>
<evidence type="ECO:0000256" key="4">
    <source>
        <dbReference type="ARBA" id="ARBA00022833"/>
    </source>
</evidence>
<feature type="binding site" evidence="7">
    <location>
        <position position="111"/>
    </location>
    <ligand>
        <name>Zn(2+)</name>
        <dbReference type="ChEBI" id="CHEBI:29105"/>
    </ligand>
</feature>
<feature type="binding site" evidence="7">
    <location>
        <begin position="11"/>
        <end position="15"/>
    </location>
    <ligand>
        <name>L-glutamate</name>
        <dbReference type="ChEBI" id="CHEBI:29985"/>
    </ligand>
</feature>
<keyword evidence="3 7" id="KW-0547">Nucleotide-binding</keyword>
<keyword evidence="4 7" id="KW-0862">Zinc</keyword>
<comment type="caution">
    <text evidence="10">The sequence shown here is derived from an EMBL/GenBank/DDBJ whole genome shotgun (WGS) entry which is preliminary data.</text>
</comment>
<feature type="binding site" evidence="7">
    <location>
        <position position="47"/>
    </location>
    <ligand>
        <name>L-glutamate</name>
        <dbReference type="ChEBI" id="CHEBI:29985"/>
    </ligand>
</feature>
<organism evidence="10 11">
    <name type="scientific">Cohnella pontilimi</name>
    <dbReference type="NCBI Taxonomy" id="2564100"/>
    <lineage>
        <taxon>Bacteria</taxon>
        <taxon>Bacillati</taxon>
        <taxon>Bacillota</taxon>
        <taxon>Bacilli</taxon>
        <taxon>Bacillales</taxon>
        <taxon>Paenibacillaceae</taxon>
        <taxon>Cohnella</taxon>
    </lineage>
</organism>
<keyword evidence="1 7" id="KW-0436">Ligase</keyword>
<dbReference type="AlphaFoldDB" id="A0A4U0FGZ1"/>
<dbReference type="PRINTS" id="PR00987">
    <property type="entry name" value="TRNASYNTHGLU"/>
</dbReference>
<dbReference type="HAMAP" id="MF_01428">
    <property type="entry name" value="Glu_Q_tRNA_synth"/>
    <property type="match status" value="1"/>
</dbReference>
<feature type="short sequence motif" description="'HIGH' region" evidence="7">
    <location>
        <begin position="14"/>
        <end position="24"/>
    </location>
</feature>
<dbReference type="EC" id="6.1.1.-" evidence="7"/>
<dbReference type="SUPFAM" id="SSF52374">
    <property type="entry name" value="Nucleotidylyl transferase"/>
    <property type="match status" value="1"/>
</dbReference>
<dbReference type="GO" id="GO:0006400">
    <property type="term" value="P:tRNA modification"/>
    <property type="evidence" value="ECO:0007669"/>
    <property type="project" value="InterPro"/>
</dbReference>
<gene>
    <name evidence="7" type="primary">gluQ</name>
    <name evidence="10" type="ORF">E5161_01895</name>
</gene>
<dbReference type="InterPro" id="IPR049940">
    <property type="entry name" value="GluQ/Sye"/>
</dbReference>
<dbReference type="GO" id="GO:0004818">
    <property type="term" value="F:glutamate-tRNA ligase activity"/>
    <property type="evidence" value="ECO:0007669"/>
    <property type="project" value="TreeGrafter"/>
</dbReference>
<comment type="cofactor">
    <cofactor evidence="7">
        <name>Zn(2+)</name>
        <dbReference type="ChEBI" id="CHEBI:29105"/>
    </cofactor>
    <text evidence="7">Binds 1 zinc ion per subunit.</text>
</comment>
<dbReference type="InterPro" id="IPR001412">
    <property type="entry name" value="aa-tRNA-synth_I_CS"/>
</dbReference>
<feature type="binding site" evidence="7">
    <location>
        <position position="198"/>
    </location>
    <ligand>
        <name>L-glutamate</name>
        <dbReference type="ChEBI" id="CHEBI:29985"/>
    </ligand>
</feature>
<feature type="binding site" evidence="7">
    <location>
        <position position="135"/>
    </location>
    <ligand>
        <name>Zn(2+)</name>
        <dbReference type="ChEBI" id="CHEBI:29105"/>
    </ligand>
</feature>